<dbReference type="EMBL" id="JAUUTY010000003">
    <property type="protein sequence ID" value="KAK1664681.1"/>
    <property type="molecule type" value="Genomic_DNA"/>
</dbReference>
<keyword evidence="3" id="KW-1185">Reference proteome</keyword>
<feature type="compositionally biased region" description="Basic and acidic residues" evidence="1">
    <location>
        <begin position="37"/>
        <end position="55"/>
    </location>
</feature>
<accession>A0AAD8SUN5</accession>
<feature type="region of interest" description="Disordered" evidence="1">
    <location>
        <begin position="253"/>
        <end position="273"/>
    </location>
</feature>
<dbReference type="AlphaFoldDB" id="A0AAD8SUN5"/>
<evidence type="ECO:0000313" key="2">
    <source>
        <dbReference type="EMBL" id="KAK1664681.1"/>
    </source>
</evidence>
<sequence length="405" mass="46347">MWGGAPEAGVRSAAGRSSGDGGEVGPGGARAAGVRPGVEELRQREGGRAWRSSDDDGRFEMSMMGELKYFLRFEIKQMRQGTFINQAKYLQDMLKRFDMKGAIGIGTPMHLKCQHHVECCKDKMINLYIAGRAVCGSAYDLLPTYDIMNQIFRNTINPKKSNQDEVHGFLVNLLVLTQQNQGSGKQLDCMDYIWHEMRDCAFLCKLCAFAPYIIRLICIKWDQSKRGDLLTQCGHITTHLVCSPIVKNKLRFGPNAPKDKEDEEADSDDSDYMPQSVKTKTWFAKLTTRLKKSFCFKEDRMYYEHEQNKKIRQRQKAMMVHMGLTVSDGSENIITPPEEWKSKHKWTSSENCIPERNWNRPSPPHGQGQDEEDEEDEDEGDGDEEDNEDEDEDDKNEDDEDEDDE</sequence>
<organism evidence="2 3">
    <name type="scientific">Lolium multiflorum</name>
    <name type="common">Italian ryegrass</name>
    <name type="synonym">Lolium perenne subsp. multiflorum</name>
    <dbReference type="NCBI Taxonomy" id="4521"/>
    <lineage>
        <taxon>Eukaryota</taxon>
        <taxon>Viridiplantae</taxon>
        <taxon>Streptophyta</taxon>
        <taxon>Embryophyta</taxon>
        <taxon>Tracheophyta</taxon>
        <taxon>Spermatophyta</taxon>
        <taxon>Magnoliopsida</taxon>
        <taxon>Liliopsida</taxon>
        <taxon>Poales</taxon>
        <taxon>Poaceae</taxon>
        <taxon>BOP clade</taxon>
        <taxon>Pooideae</taxon>
        <taxon>Poodae</taxon>
        <taxon>Poeae</taxon>
        <taxon>Poeae Chloroplast Group 2 (Poeae type)</taxon>
        <taxon>Loliodinae</taxon>
        <taxon>Loliinae</taxon>
        <taxon>Lolium</taxon>
    </lineage>
</organism>
<comment type="caution">
    <text evidence="2">The sequence shown here is derived from an EMBL/GenBank/DDBJ whole genome shotgun (WGS) entry which is preliminary data.</text>
</comment>
<gene>
    <name evidence="2" type="ORF">QYE76_052840</name>
</gene>
<reference evidence="2" key="1">
    <citation type="submission" date="2023-07" db="EMBL/GenBank/DDBJ databases">
        <title>A chromosome-level genome assembly of Lolium multiflorum.</title>
        <authorList>
            <person name="Chen Y."/>
            <person name="Copetti D."/>
            <person name="Kolliker R."/>
            <person name="Studer B."/>
        </authorList>
    </citation>
    <scope>NUCLEOTIDE SEQUENCE</scope>
    <source>
        <strain evidence="2">02402/16</strain>
        <tissue evidence="2">Leaf</tissue>
    </source>
</reference>
<feature type="region of interest" description="Disordered" evidence="1">
    <location>
        <begin position="328"/>
        <end position="405"/>
    </location>
</feature>
<evidence type="ECO:0000313" key="3">
    <source>
        <dbReference type="Proteomes" id="UP001231189"/>
    </source>
</evidence>
<name>A0AAD8SUN5_LOLMU</name>
<feature type="compositionally biased region" description="Acidic residues" evidence="1">
    <location>
        <begin position="369"/>
        <end position="405"/>
    </location>
</feature>
<feature type="region of interest" description="Disordered" evidence="1">
    <location>
        <begin position="1"/>
        <end position="55"/>
    </location>
</feature>
<feature type="compositionally biased region" description="Low complexity" evidence="1">
    <location>
        <begin position="8"/>
        <end position="17"/>
    </location>
</feature>
<evidence type="ECO:0000256" key="1">
    <source>
        <dbReference type="SAM" id="MobiDB-lite"/>
    </source>
</evidence>
<feature type="compositionally biased region" description="Gly residues" evidence="1">
    <location>
        <begin position="18"/>
        <end position="30"/>
    </location>
</feature>
<protein>
    <recommendedName>
        <fullName evidence="4">Reverse transcriptase Ty1/copia-type domain-containing protein</fullName>
    </recommendedName>
</protein>
<evidence type="ECO:0008006" key="4">
    <source>
        <dbReference type="Google" id="ProtNLM"/>
    </source>
</evidence>
<proteinExistence type="predicted"/>
<feature type="compositionally biased region" description="Acidic residues" evidence="1">
    <location>
        <begin position="261"/>
        <end position="271"/>
    </location>
</feature>
<dbReference type="Proteomes" id="UP001231189">
    <property type="component" value="Unassembled WGS sequence"/>
</dbReference>